<keyword evidence="2" id="KW-1185">Reference proteome</keyword>
<gene>
    <name evidence="1" type="ORF">QFC21_000357</name>
</gene>
<evidence type="ECO:0000313" key="1">
    <source>
        <dbReference type="EMBL" id="KAJ9109031.1"/>
    </source>
</evidence>
<organism evidence="1 2">
    <name type="scientific">Naganishia friedmannii</name>
    <dbReference type="NCBI Taxonomy" id="89922"/>
    <lineage>
        <taxon>Eukaryota</taxon>
        <taxon>Fungi</taxon>
        <taxon>Dikarya</taxon>
        <taxon>Basidiomycota</taxon>
        <taxon>Agaricomycotina</taxon>
        <taxon>Tremellomycetes</taxon>
        <taxon>Filobasidiales</taxon>
        <taxon>Filobasidiaceae</taxon>
        <taxon>Naganishia</taxon>
    </lineage>
</organism>
<dbReference type="EMBL" id="JASBWT010000001">
    <property type="protein sequence ID" value="KAJ9109031.1"/>
    <property type="molecule type" value="Genomic_DNA"/>
</dbReference>
<protein>
    <submittedName>
        <fullName evidence="1">Uncharacterized protein</fullName>
    </submittedName>
</protein>
<accession>A0ACC2WDT7</accession>
<reference evidence="1" key="1">
    <citation type="submission" date="2023-04" db="EMBL/GenBank/DDBJ databases">
        <title>Draft Genome sequencing of Naganishia species isolated from polar environments using Oxford Nanopore Technology.</title>
        <authorList>
            <person name="Leo P."/>
            <person name="Venkateswaran K."/>
        </authorList>
    </citation>
    <scope>NUCLEOTIDE SEQUENCE</scope>
    <source>
        <strain evidence="1">MNA-CCFEE 5423</strain>
    </source>
</reference>
<comment type="caution">
    <text evidence="1">The sequence shown here is derived from an EMBL/GenBank/DDBJ whole genome shotgun (WGS) entry which is preliminary data.</text>
</comment>
<proteinExistence type="predicted"/>
<name>A0ACC2WDT7_9TREE</name>
<dbReference type="Proteomes" id="UP001227268">
    <property type="component" value="Unassembled WGS sequence"/>
</dbReference>
<evidence type="ECO:0000313" key="2">
    <source>
        <dbReference type="Proteomes" id="UP001227268"/>
    </source>
</evidence>
<sequence>MSAPTPARGAPSSRGNRGGKASSYARTKANNLKYGTPLPIVTAASPLHPAYVEPPVPEFVLARRRAQAEARGETLQGDKRETPIAFMVQLLSKLSAPSTDKDPIVPICRGTYDALTRSVFVTSAADRNILFDRGFFGKGNLSRSEASWKTRRVKLLQEIAGLAAAGGKRDGKKTAEEVTAERRKERKQFKIDRAQAILNASLAAEAILRSSIQQHGEEAVDAAEGSSPLHRVDSTRSNNTSAEGVSNSTQLDIVVPGVQDYAHVLPEGVTRLTPQTFLQRPTRPDAKPKGRKPQTQQTTTTATSNAPQNPTTLPETSTVVGVSNESEQTATPSIPSGEDLVDPESVEDLEHLQLNLEEALFLSWGLGCLEVVDPKTNQVMLPYDLFQRILSLPQAFKPPPPSSSYMASLQLRRPDNPFLISYIAYHHYRSLGWVVKTGIKFCVDWLLYKKGMVFSHAEFALLVIPHHQDPQDAKTCPFALNNEQPMSWQWLNTVNRVNTQVKKTLILCYVTIPAVASITEEDWQRPERLLSRYSVREVTIRRFVPARMRD</sequence>